<dbReference type="Pfam" id="PF00583">
    <property type="entry name" value="Acetyltransf_1"/>
    <property type="match status" value="1"/>
</dbReference>
<gene>
    <name evidence="3" type="ORF">BCL67_108121</name>
</gene>
<sequence>MEMLRQRVPLWSPSADAAAARVHRATRGEVRVLGHGDTPALEKLLATDPVANVSVTATVRARRSAGPGKGRNGAVVLGIDGENGLLAACWTGSNIIPVAASAAQGELFGLVVGAMRRRVASIYGGAEASLELFDATGWTGARDVRPDQPLMSITEPSTVEPLPGARLSTSGDFPRVEQASAAMFTEELGFSPYAQGASQYRERVRGLINAGHSIIAVDPESSEIVFKAEFGAVSPEVVQVQGVWVRPSHRGLGLAGPGMAAVVEHGLKLAPTVSLYVNSYNTAAIRTYERVGFTQVGTFATILF</sequence>
<evidence type="ECO:0000313" key="3">
    <source>
        <dbReference type="EMBL" id="PRZ15660.1"/>
    </source>
</evidence>
<name>A0A2T0YKF0_9MICC</name>
<dbReference type="GO" id="GO:0016747">
    <property type="term" value="F:acyltransferase activity, transferring groups other than amino-acyl groups"/>
    <property type="evidence" value="ECO:0007669"/>
    <property type="project" value="InterPro"/>
</dbReference>
<dbReference type="InterPro" id="IPR025289">
    <property type="entry name" value="DUF4081"/>
</dbReference>
<evidence type="ECO:0000256" key="1">
    <source>
        <dbReference type="SAM" id="MobiDB-lite"/>
    </source>
</evidence>
<dbReference type="AlphaFoldDB" id="A0A2T0YKF0"/>
<dbReference type="Proteomes" id="UP000238217">
    <property type="component" value="Unassembled WGS sequence"/>
</dbReference>
<feature type="domain" description="N-acetyltransferase" evidence="2">
    <location>
        <begin position="163"/>
        <end position="304"/>
    </location>
</feature>
<dbReference type="InterPro" id="IPR016181">
    <property type="entry name" value="Acyl_CoA_acyltransferase"/>
</dbReference>
<reference evidence="3 4" key="1">
    <citation type="submission" date="2018-03" db="EMBL/GenBank/DDBJ databases">
        <title>Comparative analysis of microorganisms from saline springs in Andes Mountain Range, Colombia.</title>
        <authorList>
            <person name="Rubin E."/>
        </authorList>
    </citation>
    <scope>NUCLEOTIDE SEQUENCE [LARGE SCALE GENOMIC DNA]</scope>
    <source>
        <strain evidence="3 4">CG 35</strain>
    </source>
</reference>
<comment type="caution">
    <text evidence="3">The sequence shown here is derived from an EMBL/GenBank/DDBJ whole genome shotgun (WGS) entry which is preliminary data.</text>
</comment>
<keyword evidence="4" id="KW-1185">Reference proteome</keyword>
<feature type="region of interest" description="Disordered" evidence="1">
    <location>
        <begin position="146"/>
        <end position="170"/>
    </location>
</feature>
<dbReference type="Pfam" id="PF13312">
    <property type="entry name" value="DUF4081"/>
    <property type="match status" value="1"/>
</dbReference>
<proteinExistence type="predicted"/>
<organism evidence="3 4">
    <name type="scientific">Nesterenkonia sandarakina</name>
    <dbReference type="NCBI Taxonomy" id="272918"/>
    <lineage>
        <taxon>Bacteria</taxon>
        <taxon>Bacillati</taxon>
        <taxon>Actinomycetota</taxon>
        <taxon>Actinomycetes</taxon>
        <taxon>Micrococcales</taxon>
        <taxon>Micrococcaceae</taxon>
        <taxon>Nesterenkonia</taxon>
    </lineage>
</organism>
<dbReference type="Gene3D" id="3.40.630.30">
    <property type="match status" value="1"/>
</dbReference>
<dbReference type="EMBL" id="PVTY01000008">
    <property type="protein sequence ID" value="PRZ15660.1"/>
    <property type="molecule type" value="Genomic_DNA"/>
</dbReference>
<protein>
    <recommendedName>
        <fullName evidence="2">N-acetyltransferase domain-containing protein</fullName>
    </recommendedName>
</protein>
<evidence type="ECO:0000259" key="2">
    <source>
        <dbReference type="PROSITE" id="PS51186"/>
    </source>
</evidence>
<evidence type="ECO:0000313" key="4">
    <source>
        <dbReference type="Proteomes" id="UP000238217"/>
    </source>
</evidence>
<accession>A0A2T0YKF0</accession>
<dbReference type="PROSITE" id="PS51186">
    <property type="entry name" value="GNAT"/>
    <property type="match status" value="1"/>
</dbReference>
<dbReference type="SUPFAM" id="SSF55729">
    <property type="entry name" value="Acyl-CoA N-acyltransferases (Nat)"/>
    <property type="match status" value="1"/>
</dbReference>
<dbReference type="InterPro" id="IPR000182">
    <property type="entry name" value="GNAT_dom"/>
</dbReference>